<dbReference type="EMBL" id="JAUPFM010000005">
    <property type="protein sequence ID" value="KAK2851392.1"/>
    <property type="molecule type" value="Genomic_DNA"/>
</dbReference>
<sequence>MFMWPAGVSSGEVLGALSSGGVRLAPQTQEGSTAELEACAVAVGARRGREGNLVRTLIRSNGWCKVARSAETRQETVDEGETEKDPRRRLSGWIKAASVAGIVGAVRV</sequence>
<organism evidence="1 2">
    <name type="scientific">Channa striata</name>
    <name type="common">Snakehead murrel</name>
    <name type="synonym">Ophicephalus striatus</name>
    <dbReference type="NCBI Taxonomy" id="64152"/>
    <lineage>
        <taxon>Eukaryota</taxon>
        <taxon>Metazoa</taxon>
        <taxon>Chordata</taxon>
        <taxon>Craniata</taxon>
        <taxon>Vertebrata</taxon>
        <taxon>Euteleostomi</taxon>
        <taxon>Actinopterygii</taxon>
        <taxon>Neopterygii</taxon>
        <taxon>Teleostei</taxon>
        <taxon>Neoteleostei</taxon>
        <taxon>Acanthomorphata</taxon>
        <taxon>Anabantaria</taxon>
        <taxon>Anabantiformes</taxon>
        <taxon>Channoidei</taxon>
        <taxon>Channidae</taxon>
        <taxon>Channa</taxon>
    </lineage>
</organism>
<protein>
    <submittedName>
        <fullName evidence="1">Uncharacterized protein</fullName>
    </submittedName>
</protein>
<evidence type="ECO:0000313" key="1">
    <source>
        <dbReference type="EMBL" id="KAK2851392.1"/>
    </source>
</evidence>
<reference evidence="1" key="1">
    <citation type="submission" date="2023-07" db="EMBL/GenBank/DDBJ databases">
        <title>Chromosome-level Genome Assembly of Striped Snakehead (Channa striata).</title>
        <authorList>
            <person name="Liu H."/>
        </authorList>
    </citation>
    <scope>NUCLEOTIDE SEQUENCE</scope>
    <source>
        <strain evidence="1">Gz</strain>
        <tissue evidence="1">Muscle</tissue>
    </source>
</reference>
<name>A0AA88N765_CHASR</name>
<comment type="caution">
    <text evidence="1">The sequence shown here is derived from an EMBL/GenBank/DDBJ whole genome shotgun (WGS) entry which is preliminary data.</text>
</comment>
<proteinExistence type="predicted"/>
<gene>
    <name evidence="1" type="ORF">Q5P01_007668</name>
</gene>
<accession>A0AA88N765</accession>
<dbReference type="AlphaFoldDB" id="A0AA88N765"/>
<keyword evidence="2" id="KW-1185">Reference proteome</keyword>
<evidence type="ECO:0000313" key="2">
    <source>
        <dbReference type="Proteomes" id="UP001187415"/>
    </source>
</evidence>
<dbReference type="Proteomes" id="UP001187415">
    <property type="component" value="Unassembled WGS sequence"/>
</dbReference>